<evidence type="ECO:0000256" key="1">
    <source>
        <dbReference type="SAM" id="Phobius"/>
    </source>
</evidence>
<dbReference type="OrthoDB" id="3853706at2"/>
<accession>A0A345T0T7</accession>
<dbReference type="PANTHER" id="PTHR42305">
    <property type="entry name" value="MEMBRANE PROTEIN RV1733C-RELATED"/>
    <property type="match status" value="1"/>
</dbReference>
<organism evidence="2 3">
    <name type="scientific">Peterkaempfera bronchialis</name>
    <dbReference type="NCBI Taxonomy" id="2126346"/>
    <lineage>
        <taxon>Bacteria</taxon>
        <taxon>Bacillati</taxon>
        <taxon>Actinomycetota</taxon>
        <taxon>Actinomycetes</taxon>
        <taxon>Kitasatosporales</taxon>
        <taxon>Streptomycetaceae</taxon>
        <taxon>Peterkaempfera</taxon>
    </lineage>
</organism>
<name>A0A345T0T7_9ACTN</name>
<dbReference type="InterPro" id="IPR039708">
    <property type="entry name" value="MT1774/Rv1733c-like"/>
</dbReference>
<evidence type="ECO:0000313" key="3">
    <source>
        <dbReference type="Proteomes" id="UP000249340"/>
    </source>
</evidence>
<sequence>MMAGGTAQPYGGGGEQGPVRRLLRRVVLCLRQSCGADRNPLCRRTDRRRARLLIALVVLLLLAPLPAVLVGQLVYRHGSEAAAVQRTQRHEVTAVTLVPAAQAQIRVGQQLDVPVAARWSYPPGQARTGQVAAAPGTSAGTKVQLWVDGSGQPTRPPRSSADITADAWFAGAGALAVTAAFTLTGAGLARRSLDRRDDRVWARQWAEVEPDWSGRRPHGIDGR</sequence>
<keyword evidence="1" id="KW-0812">Transmembrane</keyword>
<dbReference type="EMBL" id="CP031264">
    <property type="protein sequence ID" value="AXI79592.1"/>
    <property type="molecule type" value="Genomic_DNA"/>
</dbReference>
<keyword evidence="1" id="KW-1133">Transmembrane helix</keyword>
<feature type="transmembrane region" description="Helical" evidence="1">
    <location>
        <begin position="167"/>
        <end position="189"/>
    </location>
</feature>
<proteinExistence type="predicted"/>
<dbReference type="Proteomes" id="UP000249340">
    <property type="component" value="Chromosome"/>
</dbReference>
<protein>
    <recommendedName>
        <fullName evidence="4">Integral membrane protein</fullName>
    </recommendedName>
</protein>
<evidence type="ECO:0008006" key="4">
    <source>
        <dbReference type="Google" id="ProtNLM"/>
    </source>
</evidence>
<reference evidence="3" key="1">
    <citation type="submission" date="2018-07" db="EMBL/GenBank/DDBJ databases">
        <title>Streptacidiphilus bronchialis DSM 106435 chromosome.</title>
        <authorList>
            <person name="Batra D."/>
            <person name="Gulvik C.A."/>
        </authorList>
    </citation>
    <scope>NUCLEOTIDE SEQUENCE [LARGE SCALE GENOMIC DNA]</scope>
    <source>
        <strain evidence="3">DSM 106435</strain>
    </source>
</reference>
<keyword evidence="3" id="KW-1185">Reference proteome</keyword>
<keyword evidence="1" id="KW-0472">Membrane</keyword>
<gene>
    <name evidence="2" type="ORF">C7M71_021455</name>
</gene>
<feature type="transmembrane region" description="Helical" evidence="1">
    <location>
        <begin position="52"/>
        <end position="75"/>
    </location>
</feature>
<dbReference type="AlphaFoldDB" id="A0A345T0T7"/>
<dbReference type="KEGG" id="stri:C7M71_021455"/>
<evidence type="ECO:0000313" key="2">
    <source>
        <dbReference type="EMBL" id="AXI79592.1"/>
    </source>
</evidence>
<dbReference type="PANTHER" id="PTHR42305:SF1">
    <property type="entry name" value="MEMBRANE PROTEIN RV1733C-RELATED"/>
    <property type="match status" value="1"/>
</dbReference>